<keyword evidence="6" id="KW-1185">Reference proteome</keyword>
<dbReference type="STRING" id="1337093.MBELCI_3415"/>
<dbReference type="EMBL" id="BATB01000081">
    <property type="protein sequence ID" value="GAD57363.1"/>
    <property type="molecule type" value="Genomic_DNA"/>
</dbReference>
<comment type="caution">
    <text evidence="5">The sequence shown here is derived from an EMBL/GenBank/DDBJ whole genome shotgun (WGS) entry which is preliminary data.</text>
</comment>
<name>U3ARK8_9RHOB</name>
<dbReference type="PANTHER" id="PTHR48075">
    <property type="entry name" value="3-HYDROXYACYL-COA DEHYDROGENASE FAMILY PROTEIN"/>
    <property type="match status" value="1"/>
</dbReference>
<dbReference type="Gene3D" id="3.40.50.720">
    <property type="entry name" value="NAD(P)-binding Rossmann-like Domain"/>
    <property type="match status" value="1"/>
</dbReference>
<dbReference type="AlphaFoldDB" id="U3ARK8"/>
<sequence length="314" mass="33989">MMPESRTVAIVGAGLVGLGWALVFARAGYVVRAYDPSEEVRGRIMSQAEDSLADLREVGLLNDPQAALSRLSVHDTLAGAVEGAFYVQESVFETVEVKTAVSLELDAVIGAGTLVGSSSSGIPASRFTEQCAHRDRFMIAHPVNPPHLVPVVEIVPAPWTATEGVERVVALMHEVGQVPVRLAREIDGFVLNRLQGVLLNEAWALYEDGIASLADIDATIAHGLGMRWSFMGPFETIDLNAPGGIEDYAARLRGLYADMVRTPPRGPWPDEVIAKATRERRAALPAEDLADRRAWRDARLSRLVAFKTSQGLSD</sequence>
<dbReference type="Pfam" id="PF02737">
    <property type="entry name" value="3HCDH_N"/>
    <property type="match status" value="1"/>
</dbReference>
<dbReference type="InterPro" id="IPR008927">
    <property type="entry name" value="6-PGluconate_DH-like_C_sf"/>
</dbReference>
<evidence type="ECO:0000256" key="1">
    <source>
        <dbReference type="ARBA" id="ARBA00009463"/>
    </source>
</evidence>
<dbReference type="GO" id="GO:0070403">
    <property type="term" value="F:NAD+ binding"/>
    <property type="evidence" value="ECO:0007669"/>
    <property type="project" value="InterPro"/>
</dbReference>
<dbReference type="PANTHER" id="PTHR48075:SF1">
    <property type="entry name" value="LAMBDA-CRYSTALLIN HOMOLOG"/>
    <property type="match status" value="1"/>
</dbReference>
<dbReference type="NCBIfam" id="NF004783">
    <property type="entry name" value="PRK06129.1"/>
    <property type="match status" value="1"/>
</dbReference>
<dbReference type="eggNOG" id="COG1250">
    <property type="taxonomic scope" value="Bacteria"/>
</dbReference>
<dbReference type="Proteomes" id="UP000016566">
    <property type="component" value="Unassembled WGS sequence"/>
</dbReference>
<protein>
    <submittedName>
        <fullName evidence="5">3-hydroxybutyryl-CoA dehydrogenase</fullName>
    </submittedName>
</protein>
<dbReference type="InterPro" id="IPR036291">
    <property type="entry name" value="NAD(P)-bd_dom_sf"/>
</dbReference>
<dbReference type="InterPro" id="IPR013328">
    <property type="entry name" value="6PGD_dom2"/>
</dbReference>
<feature type="domain" description="3-hydroxyacyl-CoA dehydrogenase NAD binding" evidence="4">
    <location>
        <begin position="7"/>
        <end position="184"/>
    </location>
</feature>
<dbReference type="SUPFAM" id="SSF48179">
    <property type="entry name" value="6-phosphogluconate dehydrogenase C-terminal domain-like"/>
    <property type="match status" value="1"/>
</dbReference>
<proteinExistence type="inferred from homology"/>
<dbReference type="GO" id="GO:0006631">
    <property type="term" value="P:fatty acid metabolic process"/>
    <property type="evidence" value="ECO:0007669"/>
    <property type="project" value="InterPro"/>
</dbReference>
<evidence type="ECO:0000313" key="5">
    <source>
        <dbReference type="EMBL" id="GAD57363.1"/>
    </source>
</evidence>
<dbReference type="InterPro" id="IPR006176">
    <property type="entry name" value="3-OHacyl-CoA_DH_NAD-bd"/>
</dbReference>
<evidence type="ECO:0000259" key="4">
    <source>
        <dbReference type="Pfam" id="PF02737"/>
    </source>
</evidence>
<organism evidence="5 6">
    <name type="scientific">Limimaricola cinnabarinus LL-001</name>
    <dbReference type="NCBI Taxonomy" id="1337093"/>
    <lineage>
        <taxon>Bacteria</taxon>
        <taxon>Pseudomonadati</taxon>
        <taxon>Pseudomonadota</taxon>
        <taxon>Alphaproteobacteria</taxon>
        <taxon>Rhodobacterales</taxon>
        <taxon>Paracoccaceae</taxon>
        <taxon>Limimaricola</taxon>
    </lineage>
</organism>
<gene>
    <name evidence="5" type="ORF">MBELCI_3415</name>
</gene>
<accession>U3ARK8</accession>
<comment type="similarity">
    <text evidence="1">Belongs to the 3-hydroxyacyl-CoA dehydrogenase family.</text>
</comment>
<evidence type="ECO:0000256" key="2">
    <source>
        <dbReference type="ARBA" id="ARBA00023002"/>
    </source>
</evidence>
<dbReference type="Gene3D" id="1.10.1040.10">
    <property type="entry name" value="N-(1-d-carboxylethyl)-l-norvaline Dehydrogenase, domain 2"/>
    <property type="match status" value="1"/>
</dbReference>
<dbReference type="InterPro" id="IPR006108">
    <property type="entry name" value="3HC_DH_C"/>
</dbReference>
<evidence type="ECO:0000313" key="6">
    <source>
        <dbReference type="Proteomes" id="UP000016566"/>
    </source>
</evidence>
<keyword evidence="2" id="KW-0560">Oxidoreductase</keyword>
<dbReference type="SUPFAM" id="SSF51735">
    <property type="entry name" value="NAD(P)-binding Rossmann-fold domains"/>
    <property type="match status" value="1"/>
</dbReference>
<feature type="domain" description="3-hydroxyacyl-CoA dehydrogenase C-terminal" evidence="3">
    <location>
        <begin position="188"/>
        <end position="247"/>
    </location>
</feature>
<reference evidence="5" key="1">
    <citation type="journal article" date="2013" name="Genome Announc.">
        <title>Draft Genome Sequence of Loktanella cinnabarina LL-001T, Isolated from Deep-Sea Floor Sediment.</title>
        <authorList>
            <person name="Nishi S."/>
            <person name="Tsubouchi T."/>
            <person name="Takaki Y."/>
            <person name="Koyanagi R."/>
            <person name="Satoh N."/>
            <person name="Maruyama T."/>
            <person name="Hatada Y."/>
        </authorList>
    </citation>
    <scope>NUCLEOTIDE SEQUENCE [LARGE SCALE GENOMIC DNA]</scope>
    <source>
        <strain evidence="5">LL-001</strain>
    </source>
</reference>
<evidence type="ECO:0000259" key="3">
    <source>
        <dbReference type="Pfam" id="PF00725"/>
    </source>
</evidence>
<dbReference type="GO" id="GO:0050104">
    <property type="term" value="F:L-gulonate 3-dehydrogenase activity"/>
    <property type="evidence" value="ECO:0007669"/>
    <property type="project" value="TreeGrafter"/>
</dbReference>
<dbReference type="Pfam" id="PF00725">
    <property type="entry name" value="3HCDH"/>
    <property type="match status" value="1"/>
</dbReference>